<evidence type="ECO:0000313" key="6">
    <source>
        <dbReference type="EMBL" id="QND81276.1"/>
    </source>
</evidence>
<proteinExistence type="predicted"/>
<dbReference type="PROSITE" id="PS50887">
    <property type="entry name" value="GGDEF"/>
    <property type="match status" value="1"/>
</dbReference>
<evidence type="ECO:0000256" key="1">
    <source>
        <dbReference type="ARBA" id="ARBA00012528"/>
    </source>
</evidence>
<dbReference type="SMART" id="SM00267">
    <property type="entry name" value="GGDEF"/>
    <property type="match status" value="1"/>
</dbReference>
<accession>A0ABX6REJ9</accession>
<dbReference type="PANTHER" id="PTHR45138">
    <property type="entry name" value="REGULATORY COMPONENTS OF SENSORY TRANSDUCTION SYSTEM"/>
    <property type="match status" value="1"/>
</dbReference>
<feature type="transmembrane region" description="Helical" evidence="4">
    <location>
        <begin position="65"/>
        <end position="85"/>
    </location>
</feature>
<dbReference type="Pfam" id="PF00990">
    <property type="entry name" value="GGDEF"/>
    <property type="match status" value="1"/>
</dbReference>
<dbReference type="Gene3D" id="3.30.70.270">
    <property type="match status" value="1"/>
</dbReference>
<keyword evidence="7" id="KW-1185">Reference proteome</keyword>
<gene>
    <name evidence="6" type="ORF">H4W19_05780</name>
</gene>
<sequence length="394" mass="42109">MRGEQRGKPVSGAPRRTGAQPLVSPMAVGVLHRLRGFFARESTQGLDSVEREDLTQAQLRATRPIVSGVLLCGAVLLAIITVFEMAGATPSIGYPGWLQMLMASVVAGCAAAVARLPQWQHRLVLTLLATLLLGIFMSMPLPGAIGQLALRTGLFQLLPLALMALMVRPVSLLAFALLIVAMAQLRIVLYGAPGTGSALYWLYTLTTIGFGLVLAGYRSDFAVSAWRMRRRLVQQASTDPVTGLLNRNGWSERAEAAHARAAATGVPLALVVLDIDFFKRINDRLGHDGGDAVLQRLGAIMQARAGVRGCAARIGGEEFAVLLEGHDAGSARTFAEYVRGEFGGEHEGAVTTLSAGVAEHRPGETLRELMRRADLALYAAKREGRDRVCVAPVS</sequence>
<evidence type="ECO:0000256" key="2">
    <source>
        <dbReference type="ARBA" id="ARBA00034247"/>
    </source>
</evidence>
<dbReference type="SUPFAM" id="SSF55073">
    <property type="entry name" value="Nucleotide cyclase"/>
    <property type="match status" value="1"/>
</dbReference>
<feature type="region of interest" description="Disordered" evidence="3">
    <location>
        <begin position="1"/>
        <end position="20"/>
    </location>
</feature>
<name>A0ABX6REJ9_PSEMX</name>
<dbReference type="Proteomes" id="UP000515506">
    <property type="component" value="Chromosome"/>
</dbReference>
<keyword evidence="4" id="KW-1133">Transmembrane helix</keyword>
<comment type="catalytic activity">
    <reaction evidence="2">
        <text>2 GTP = 3',3'-c-di-GMP + 2 diphosphate</text>
        <dbReference type="Rhea" id="RHEA:24898"/>
        <dbReference type="ChEBI" id="CHEBI:33019"/>
        <dbReference type="ChEBI" id="CHEBI:37565"/>
        <dbReference type="ChEBI" id="CHEBI:58805"/>
        <dbReference type="EC" id="2.7.7.65"/>
    </reaction>
</comment>
<feature type="domain" description="GGDEF" evidence="5">
    <location>
        <begin position="266"/>
        <end position="393"/>
    </location>
</feature>
<feature type="transmembrane region" description="Helical" evidence="4">
    <location>
        <begin position="198"/>
        <end position="217"/>
    </location>
</feature>
<dbReference type="CDD" id="cd01949">
    <property type="entry name" value="GGDEF"/>
    <property type="match status" value="1"/>
</dbReference>
<dbReference type="InterPro" id="IPR043128">
    <property type="entry name" value="Rev_trsase/Diguanyl_cyclase"/>
</dbReference>
<evidence type="ECO:0000256" key="4">
    <source>
        <dbReference type="SAM" id="Phobius"/>
    </source>
</evidence>
<dbReference type="NCBIfam" id="TIGR00254">
    <property type="entry name" value="GGDEF"/>
    <property type="match status" value="1"/>
</dbReference>
<organism evidence="6 7">
    <name type="scientific">Pseudoxanthomonas mexicana</name>
    <dbReference type="NCBI Taxonomy" id="128785"/>
    <lineage>
        <taxon>Bacteria</taxon>
        <taxon>Pseudomonadati</taxon>
        <taxon>Pseudomonadota</taxon>
        <taxon>Gammaproteobacteria</taxon>
        <taxon>Lysobacterales</taxon>
        <taxon>Lysobacteraceae</taxon>
        <taxon>Pseudoxanthomonas</taxon>
    </lineage>
</organism>
<dbReference type="EMBL" id="CP060028">
    <property type="protein sequence ID" value="QND81276.1"/>
    <property type="molecule type" value="Genomic_DNA"/>
</dbReference>
<feature type="transmembrane region" description="Helical" evidence="4">
    <location>
        <begin position="123"/>
        <end position="142"/>
    </location>
</feature>
<protein>
    <recommendedName>
        <fullName evidence="1">diguanylate cyclase</fullName>
        <ecNumber evidence="1">2.7.7.65</ecNumber>
    </recommendedName>
</protein>
<dbReference type="InterPro" id="IPR000160">
    <property type="entry name" value="GGDEF_dom"/>
</dbReference>
<dbReference type="EC" id="2.7.7.65" evidence="1"/>
<evidence type="ECO:0000313" key="7">
    <source>
        <dbReference type="Proteomes" id="UP000515506"/>
    </source>
</evidence>
<dbReference type="PANTHER" id="PTHR45138:SF9">
    <property type="entry name" value="DIGUANYLATE CYCLASE DGCM-RELATED"/>
    <property type="match status" value="1"/>
</dbReference>
<evidence type="ECO:0000259" key="5">
    <source>
        <dbReference type="PROSITE" id="PS50887"/>
    </source>
</evidence>
<evidence type="ECO:0000256" key="3">
    <source>
        <dbReference type="SAM" id="MobiDB-lite"/>
    </source>
</evidence>
<dbReference type="InterPro" id="IPR029787">
    <property type="entry name" value="Nucleotide_cyclase"/>
</dbReference>
<reference evidence="6 7" key="1">
    <citation type="submission" date="2020-08" db="EMBL/GenBank/DDBJ databases">
        <title>Streptomycin resistant and MDR strain, P. mexicana.</title>
        <authorList>
            <person name="Ganesh-kumar S."/>
            <person name="Zhe T."/>
            <person name="Yu Z."/>
            <person name="Min Y."/>
        </authorList>
    </citation>
    <scope>NUCLEOTIDE SEQUENCE [LARGE SCALE GENOMIC DNA]</scope>
    <source>
        <strain evidence="6 7">GTZY</strain>
    </source>
</reference>
<keyword evidence="4" id="KW-0812">Transmembrane</keyword>
<dbReference type="InterPro" id="IPR050469">
    <property type="entry name" value="Diguanylate_Cyclase"/>
</dbReference>
<keyword evidence="4" id="KW-0472">Membrane</keyword>
<feature type="transmembrane region" description="Helical" evidence="4">
    <location>
        <begin position="97"/>
        <end position="116"/>
    </location>
</feature>